<protein>
    <submittedName>
        <fullName evidence="1">Uncharacterized protein</fullName>
    </submittedName>
</protein>
<name>M7ZXK7_TRIUA</name>
<gene>
    <name evidence="1" type="ORF">TRIUR3_06328</name>
</gene>
<dbReference type="AlphaFoldDB" id="M7ZXK7"/>
<sequence>MEPAAVHAHVVAKFGLEFNLNAHLPKLAGPHGEEAIRMFYRMLQIKPAASTSAAKPANLDAFTGVVMKLTCAPCSASRRAMSVMGIVCPCANIGTSTKCALAEPLWPSPLPVKLGGKRCCSRRYAMSGSCSAAQAFMKFKNKFFDWIMSRFSHPSETGDGVEVVVHGATPSDGGCSAPSAVAAGGAVQGEGLAGQKAE</sequence>
<proteinExistence type="predicted"/>
<dbReference type="EMBL" id="KD149770">
    <property type="protein sequence ID" value="EMS57100.1"/>
    <property type="molecule type" value="Genomic_DNA"/>
</dbReference>
<reference evidence="1" key="1">
    <citation type="journal article" date="2013" name="Nature">
        <title>Draft genome of the wheat A-genome progenitor Triticum urartu.</title>
        <authorList>
            <person name="Ling H.Q."/>
            <person name="Zhao S."/>
            <person name="Liu D."/>
            <person name="Wang J."/>
            <person name="Sun H."/>
            <person name="Zhang C."/>
            <person name="Fan H."/>
            <person name="Li D."/>
            <person name="Dong L."/>
            <person name="Tao Y."/>
            <person name="Gao C."/>
            <person name="Wu H."/>
            <person name="Li Y."/>
            <person name="Cui Y."/>
            <person name="Guo X."/>
            <person name="Zheng S."/>
            <person name="Wang B."/>
            <person name="Yu K."/>
            <person name="Liang Q."/>
            <person name="Yang W."/>
            <person name="Lou X."/>
            <person name="Chen J."/>
            <person name="Feng M."/>
            <person name="Jian J."/>
            <person name="Zhang X."/>
            <person name="Luo G."/>
            <person name="Jiang Y."/>
            <person name="Liu J."/>
            <person name="Wang Z."/>
            <person name="Sha Y."/>
            <person name="Zhang B."/>
            <person name="Wu H."/>
            <person name="Tang D."/>
            <person name="Shen Q."/>
            <person name="Xue P."/>
            <person name="Zou S."/>
            <person name="Wang X."/>
            <person name="Liu X."/>
            <person name="Wang F."/>
            <person name="Yang Y."/>
            <person name="An X."/>
            <person name="Dong Z."/>
            <person name="Zhang K."/>
            <person name="Zhang X."/>
            <person name="Luo M.C."/>
            <person name="Dvorak J."/>
            <person name="Tong Y."/>
            <person name="Wang J."/>
            <person name="Yang H."/>
            <person name="Li Z."/>
            <person name="Wang D."/>
            <person name="Zhang A."/>
            <person name="Wang J."/>
        </authorList>
    </citation>
    <scope>NUCLEOTIDE SEQUENCE</scope>
</reference>
<organism evidence="1">
    <name type="scientific">Triticum urartu</name>
    <name type="common">Red wild einkorn</name>
    <name type="synonym">Crithodium urartu</name>
    <dbReference type="NCBI Taxonomy" id="4572"/>
    <lineage>
        <taxon>Eukaryota</taxon>
        <taxon>Viridiplantae</taxon>
        <taxon>Streptophyta</taxon>
        <taxon>Embryophyta</taxon>
        <taxon>Tracheophyta</taxon>
        <taxon>Spermatophyta</taxon>
        <taxon>Magnoliopsida</taxon>
        <taxon>Liliopsida</taxon>
        <taxon>Poales</taxon>
        <taxon>Poaceae</taxon>
        <taxon>BOP clade</taxon>
        <taxon>Pooideae</taxon>
        <taxon>Triticodae</taxon>
        <taxon>Triticeae</taxon>
        <taxon>Triticinae</taxon>
        <taxon>Triticum</taxon>
    </lineage>
</organism>
<evidence type="ECO:0000313" key="1">
    <source>
        <dbReference type="EMBL" id="EMS57100.1"/>
    </source>
</evidence>
<accession>M7ZXK7</accession>